<reference evidence="1" key="2">
    <citation type="journal article" date="2022" name="Microbiol. Resour. Announc.">
        <title>Metagenome Sequencing to Explore Phylogenomics of Terrestrial Cyanobacteria.</title>
        <authorList>
            <person name="Ward R.D."/>
            <person name="Stajich J.E."/>
            <person name="Johansen J.R."/>
            <person name="Huntemann M."/>
            <person name="Clum A."/>
            <person name="Foster B."/>
            <person name="Foster B."/>
            <person name="Roux S."/>
            <person name="Palaniappan K."/>
            <person name="Varghese N."/>
            <person name="Mukherjee S."/>
            <person name="Reddy T.B.K."/>
            <person name="Daum C."/>
            <person name="Copeland A."/>
            <person name="Chen I.A."/>
            <person name="Ivanova N.N."/>
            <person name="Kyrpides N.C."/>
            <person name="Shapiro N."/>
            <person name="Eloe-Fadrosh E.A."/>
            <person name="Pietrasiak N."/>
        </authorList>
    </citation>
    <scope>NUCLEOTIDE SEQUENCE</scope>
    <source>
        <strain evidence="1">CPER-KK1</strain>
    </source>
</reference>
<dbReference type="CDD" id="cd03801">
    <property type="entry name" value="GT4_PimA-like"/>
    <property type="match status" value="1"/>
</dbReference>
<organism evidence="1 2">
    <name type="scientific">Symplocastrum torsivum CPER-KK1</name>
    <dbReference type="NCBI Taxonomy" id="450513"/>
    <lineage>
        <taxon>Bacteria</taxon>
        <taxon>Bacillati</taxon>
        <taxon>Cyanobacteriota</taxon>
        <taxon>Cyanophyceae</taxon>
        <taxon>Oscillatoriophycideae</taxon>
        <taxon>Oscillatoriales</taxon>
        <taxon>Microcoleaceae</taxon>
        <taxon>Symplocastrum</taxon>
    </lineage>
</organism>
<dbReference type="Proteomes" id="UP000753908">
    <property type="component" value="Unassembled WGS sequence"/>
</dbReference>
<gene>
    <name evidence="1" type="ORF">KME25_05675</name>
</gene>
<evidence type="ECO:0000313" key="1">
    <source>
        <dbReference type="EMBL" id="MBW4543918.1"/>
    </source>
</evidence>
<dbReference type="GO" id="GO:0016757">
    <property type="term" value="F:glycosyltransferase activity"/>
    <property type="evidence" value="ECO:0007669"/>
    <property type="project" value="TreeGrafter"/>
</dbReference>
<proteinExistence type="predicted"/>
<dbReference type="PANTHER" id="PTHR12526">
    <property type="entry name" value="GLYCOSYLTRANSFERASE"/>
    <property type="match status" value="1"/>
</dbReference>
<accession>A0A951PI02</accession>
<dbReference type="AlphaFoldDB" id="A0A951PI02"/>
<comment type="caution">
    <text evidence="1">The sequence shown here is derived from an EMBL/GenBank/DDBJ whole genome shotgun (WGS) entry which is preliminary data.</text>
</comment>
<dbReference type="PANTHER" id="PTHR12526:SF590">
    <property type="entry name" value="ALPHA-MALTOSE-1-PHOSPHATE SYNTHASE"/>
    <property type="match status" value="1"/>
</dbReference>
<dbReference type="EMBL" id="JAHHIF010000006">
    <property type="protein sequence ID" value="MBW4543918.1"/>
    <property type="molecule type" value="Genomic_DNA"/>
</dbReference>
<evidence type="ECO:0000313" key="2">
    <source>
        <dbReference type="Proteomes" id="UP000753908"/>
    </source>
</evidence>
<reference evidence="1" key="1">
    <citation type="submission" date="2021-05" db="EMBL/GenBank/DDBJ databases">
        <authorList>
            <person name="Pietrasiak N."/>
            <person name="Ward R."/>
            <person name="Stajich J.E."/>
            <person name="Kurbessoian T."/>
        </authorList>
    </citation>
    <scope>NUCLEOTIDE SEQUENCE</scope>
    <source>
        <strain evidence="1">CPER-KK1</strain>
    </source>
</reference>
<name>A0A951PI02_9CYAN</name>
<sequence>MKVVYINNYEMDVEQWKNKAQPGQHFWGATHLHQHNIDVEILPHTKYVNLQKLSTKIKILGDLDQQLRLLFRQSQYDVIYSACQYNTFFLAILRSIGLFPKPVIPIIHHPMKSILNNKLIFKILYGGHDQFICLHKEVKKQLEDKFEVPVEKLHLLEWGPDLHFYDQTVKNQQLGNEAAFILSAGKTRRDFDTLVQAFIDQNYPLRVYCTGESAPTISGLPPNISIQYNHPTKDIISYVEMLAEYRKAYAVAIPLKNVPNSLIGLTSLIEAMAMSKAVIMTRNNYIDIDIEKEGIGIWVEPGDVQGWQQAVSYLFAHPSETKEMGNRARRLCEQKYNLEIFSSKLASILKSNPSGRLVREKMLLQPSQVKN</sequence>
<dbReference type="Gene3D" id="3.40.50.2000">
    <property type="entry name" value="Glycogen Phosphorylase B"/>
    <property type="match status" value="2"/>
</dbReference>
<protein>
    <submittedName>
        <fullName evidence="1">Glycosyltransferase family 4 protein</fullName>
    </submittedName>
</protein>
<dbReference type="SUPFAM" id="SSF53756">
    <property type="entry name" value="UDP-Glycosyltransferase/glycogen phosphorylase"/>
    <property type="match status" value="1"/>
</dbReference>